<evidence type="ECO:0000256" key="2">
    <source>
        <dbReference type="PROSITE-ProRule" id="PRU00176"/>
    </source>
</evidence>
<sequence>MAFAKKIGTLFKQTLNSNPSIYQAIRCMSSSKVFVGGLSYSTDDNRLREAFSSYGEVVEARVIMDRETGRSRGFGFVTFESGEEASGAISGLDGKDLDGRLIRVNHANDRTGGFRGGGYGGGGYGGGAGGYGGGGGGGYGGGGYGGGGSYGGGGGGNYGGDGYNNASTGYGGNAGDLAGGRGSSGNYFGGPTEFASSGSTGGYEGSGAMGYGDNISHQSGSPSTTGPEQNDHFGGNFRDDDDQPDDYANRQG</sequence>
<dbReference type="Proteomes" id="UP001515500">
    <property type="component" value="Chromosome 15"/>
</dbReference>
<dbReference type="InterPro" id="IPR012677">
    <property type="entry name" value="Nucleotide-bd_a/b_plait_sf"/>
</dbReference>
<dbReference type="SUPFAM" id="SSF54928">
    <property type="entry name" value="RNA-binding domain, RBD"/>
    <property type="match status" value="1"/>
</dbReference>
<feature type="region of interest" description="Disordered" evidence="3">
    <location>
        <begin position="196"/>
        <end position="252"/>
    </location>
</feature>
<dbReference type="SMART" id="SM00360">
    <property type="entry name" value="RRM"/>
    <property type="match status" value="1"/>
</dbReference>
<dbReference type="InterPro" id="IPR000504">
    <property type="entry name" value="RRM_dom"/>
</dbReference>
<dbReference type="PROSITE" id="PS50102">
    <property type="entry name" value="RRM"/>
    <property type="match status" value="1"/>
</dbReference>
<reference evidence="6" key="1">
    <citation type="submission" date="2025-08" db="UniProtKB">
        <authorList>
            <consortium name="RefSeq"/>
        </authorList>
    </citation>
    <scope>IDENTIFICATION</scope>
</reference>
<dbReference type="Gene3D" id="3.30.70.330">
    <property type="match status" value="1"/>
</dbReference>
<dbReference type="FunFam" id="3.30.70.330:FF:000571">
    <property type="entry name" value="Glycine-rich RNA-binding protein 3 mitochondrial"/>
    <property type="match status" value="1"/>
</dbReference>
<feature type="compositionally biased region" description="Gly residues" evidence="3">
    <location>
        <begin position="199"/>
        <end position="210"/>
    </location>
</feature>
<dbReference type="InterPro" id="IPR035979">
    <property type="entry name" value="RBD_domain_sf"/>
</dbReference>
<gene>
    <name evidence="6" type="primary">LOC120278140</name>
</gene>
<feature type="domain" description="RRM" evidence="4">
    <location>
        <begin position="31"/>
        <end position="109"/>
    </location>
</feature>
<name>A0AB40CLT4_DIOCR</name>
<organism evidence="5 6">
    <name type="scientific">Dioscorea cayennensis subsp. rotundata</name>
    <name type="common">White Guinea yam</name>
    <name type="synonym">Dioscorea rotundata</name>
    <dbReference type="NCBI Taxonomy" id="55577"/>
    <lineage>
        <taxon>Eukaryota</taxon>
        <taxon>Viridiplantae</taxon>
        <taxon>Streptophyta</taxon>
        <taxon>Embryophyta</taxon>
        <taxon>Tracheophyta</taxon>
        <taxon>Spermatophyta</taxon>
        <taxon>Magnoliopsida</taxon>
        <taxon>Liliopsida</taxon>
        <taxon>Dioscoreales</taxon>
        <taxon>Dioscoreaceae</taxon>
        <taxon>Dioscorea</taxon>
    </lineage>
</organism>
<dbReference type="RefSeq" id="XP_039140996.1">
    <property type="nucleotide sequence ID" value="XM_039285062.1"/>
</dbReference>
<accession>A0AB40CLT4</accession>
<feature type="compositionally biased region" description="Polar residues" evidence="3">
    <location>
        <begin position="215"/>
        <end position="228"/>
    </location>
</feature>
<evidence type="ECO:0000313" key="5">
    <source>
        <dbReference type="Proteomes" id="UP001515500"/>
    </source>
</evidence>
<dbReference type="Pfam" id="PF00076">
    <property type="entry name" value="RRM_1"/>
    <property type="match status" value="1"/>
</dbReference>
<dbReference type="GO" id="GO:0003723">
    <property type="term" value="F:RNA binding"/>
    <property type="evidence" value="ECO:0007669"/>
    <property type="project" value="UniProtKB-UniRule"/>
</dbReference>
<dbReference type="GeneID" id="120278140"/>
<dbReference type="InterPro" id="IPR052462">
    <property type="entry name" value="SLIRP/GR-RBP-like"/>
</dbReference>
<dbReference type="InterPro" id="IPR048289">
    <property type="entry name" value="RRM2_NsCP33-like"/>
</dbReference>
<proteinExistence type="predicted"/>
<dbReference type="CDD" id="cd21608">
    <property type="entry name" value="RRM2_NsCP33_like"/>
    <property type="match status" value="1"/>
</dbReference>
<dbReference type="AlphaFoldDB" id="A0AB40CLT4"/>
<dbReference type="PRINTS" id="PR01228">
    <property type="entry name" value="EGGSHELL"/>
</dbReference>
<evidence type="ECO:0000256" key="3">
    <source>
        <dbReference type="SAM" id="MobiDB-lite"/>
    </source>
</evidence>
<keyword evidence="5" id="KW-1185">Reference proteome</keyword>
<protein>
    <submittedName>
        <fullName evidence="6">Glycine-rich RNA-binding protein 2, mitochondrial-like</fullName>
    </submittedName>
</protein>
<dbReference type="PANTHER" id="PTHR48027">
    <property type="entry name" value="HETEROGENEOUS NUCLEAR RIBONUCLEOPROTEIN 87F-RELATED"/>
    <property type="match status" value="1"/>
</dbReference>
<evidence type="ECO:0000256" key="1">
    <source>
        <dbReference type="ARBA" id="ARBA00022884"/>
    </source>
</evidence>
<evidence type="ECO:0000313" key="6">
    <source>
        <dbReference type="RefSeq" id="XP_039140996.1"/>
    </source>
</evidence>
<evidence type="ECO:0000259" key="4">
    <source>
        <dbReference type="PROSITE" id="PS50102"/>
    </source>
</evidence>
<keyword evidence="1 2" id="KW-0694">RNA-binding</keyword>